<feature type="region of interest" description="Disordered" evidence="1">
    <location>
        <begin position="300"/>
        <end position="338"/>
    </location>
</feature>
<dbReference type="AlphaFoldDB" id="A0A834EI59"/>
<gene>
    <name evidence="2" type="ORF">HJG60_002216</name>
</gene>
<comment type="caution">
    <text evidence="2">The sequence shown here is derived from an EMBL/GenBank/DDBJ whole genome shotgun (WGS) entry which is preliminary data.</text>
</comment>
<name>A0A834EI59_9CHIR</name>
<feature type="region of interest" description="Disordered" evidence="1">
    <location>
        <begin position="136"/>
        <end position="165"/>
    </location>
</feature>
<feature type="compositionally biased region" description="Polar residues" evidence="1">
    <location>
        <begin position="242"/>
        <end position="264"/>
    </location>
</feature>
<proteinExistence type="predicted"/>
<evidence type="ECO:0000256" key="1">
    <source>
        <dbReference type="SAM" id="MobiDB-lite"/>
    </source>
</evidence>
<feature type="region of interest" description="Disordered" evidence="1">
    <location>
        <begin position="227"/>
        <end position="278"/>
    </location>
</feature>
<organism evidence="2 3">
    <name type="scientific">Phyllostomus discolor</name>
    <name type="common">pale spear-nosed bat</name>
    <dbReference type="NCBI Taxonomy" id="89673"/>
    <lineage>
        <taxon>Eukaryota</taxon>
        <taxon>Metazoa</taxon>
        <taxon>Chordata</taxon>
        <taxon>Craniata</taxon>
        <taxon>Vertebrata</taxon>
        <taxon>Euteleostomi</taxon>
        <taxon>Mammalia</taxon>
        <taxon>Eutheria</taxon>
        <taxon>Laurasiatheria</taxon>
        <taxon>Chiroptera</taxon>
        <taxon>Yangochiroptera</taxon>
        <taxon>Phyllostomidae</taxon>
        <taxon>Phyllostominae</taxon>
        <taxon>Phyllostomus</taxon>
    </lineage>
</organism>
<dbReference type="EMBL" id="JABVXQ010000003">
    <property type="protein sequence ID" value="KAF6117801.1"/>
    <property type="molecule type" value="Genomic_DNA"/>
</dbReference>
<dbReference type="PANTHER" id="PTHR22028:SF5">
    <property type="entry name" value="COILED-COIL DOMAIN-CONTAINING PROTEIN 191"/>
    <property type="match status" value="1"/>
</dbReference>
<accession>A0A834EI59</accession>
<dbReference type="Proteomes" id="UP000664940">
    <property type="component" value="Unassembled WGS sequence"/>
</dbReference>
<evidence type="ECO:0000313" key="2">
    <source>
        <dbReference type="EMBL" id="KAF6117801.1"/>
    </source>
</evidence>
<evidence type="ECO:0000313" key="3">
    <source>
        <dbReference type="Proteomes" id="UP000664940"/>
    </source>
</evidence>
<reference evidence="2 3" key="1">
    <citation type="journal article" date="2020" name="Nature">
        <title>Six reference-quality genomes reveal evolution of bat adaptations.</title>
        <authorList>
            <person name="Jebb D."/>
            <person name="Huang Z."/>
            <person name="Pippel M."/>
            <person name="Hughes G.M."/>
            <person name="Lavrichenko K."/>
            <person name="Devanna P."/>
            <person name="Winkler S."/>
            <person name="Jermiin L.S."/>
            <person name="Skirmuntt E.C."/>
            <person name="Katzourakis A."/>
            <person name="Burkitt-Gray L."/>
            <person name="Ray D.A."/>
            <person name="Sullivan K.A.M."/>
            <person name="Roscito J.G."/>
            <person name="Kirilenko B.M."/>
            <person name="Davalos L.M."/>
            <person name="Corthals A.P."/>
            <person name="Power M.L."/>
            <person name="Jones G."/>
            <person name="Ransome R.D."/>
            <person name="Dechmann D.K.N."/>
            <person name="Locatelli A.G."/>
            <person name="Puechmaille S.J."/>
            <person name="Fedrigo O."/>
            <person name="Jarvis E.D."/>
            <person name="Hiller M."/>
            <person name="Vernes S.C."/>
            <person name="Myers E.W."/>
            <person name="Teeling E.C."/>
        </authorList>
    </citation>
    <scope>NUCLEOTIDE SEQUENCE [LARGE SCALE GENOMIC DNA]</scope>
    <source>
        <strain evidence="2">Bat1K_MPI-CBG_1</strain>
    </source>
</reference>
<protein>
    <submittedName>
        <fullName evidence="2">Coiled-coil domain containing 191</fullName>
    </submittedName>
</protein>
<sequence length="541" mass="63138">MASVFNGSALLLRKHQLAAEYNRKEVLRHHFTEWQHWHRAEILKRELAIKKGETQKKMNELLKAVSLGKLSANGSSGISPLEEGTAMEESPIGEVTAIPLLWEKPPSGSSGCMPSPHLSKPTDSILQVCLQNVPLNTSENKPHKALDLEPSPQPDSNEKLRTTSQKTKPICMSHFHNRHAFQQQLIEKQKKKLQEQHKMILELKESQRLAKARWAAERDTAVIDSQSCLLSNPKEPKKTYKAPSNSSVASPGTEGSRSNSQNDLSGPRRSPKKLMTPHPILKAMEERAAQRAERRRILAEKKKKQEEDKLAQLKAQEEERQKREAEEKEAQLQKKREEKRLKKMRELEKHRRIKRNQQLEAVAKDHYESVLLREKGLEPWKRLRIQSKQNMQVAKEHHSLALQRKCLLTWLQCSRESLARKTARAAQFHSQTLLRRVIRSWLQYLTELEEEIQKLCIHFLQKKIFRAWFNMVREAKIDSQSKHKIAAEHSDRRILWITLQTWKKFVQFKKEERVREERRQQLRKKVAEILPDFQVPPCLDS</sequence>
<dbReference type="PANTHER" id="PTHR22028">
    <property type="entry name" value="SFI1 SPINDLE BODY DOMAIN-CONTAINING PROTEIN-RELATED"/>
    <property type="match status" value="1"/>
</dbReference>
<dbReference type="InterPro" id="IPR052270">
    <property type="entry name" value="CACF_protein"/>
</dbReference>